<dbReference type="SUPFAM" id="SSF54506">
    <property type="entry name" value="Diaminopimelate epimerase-like"/>
    <property type="match status" value="1"/>
</dbReference>
<dbReference type="Gene3D" id="3.10.310.10">
    <property type="entry name" value="Diaminopimelate Epimerase, Chain A, domain 1"/>
    <property type="match status" value="2"/>
</dbReference>
<organism evidence="4 5">
    <name type="scientific">Aurantiacibacter marinus</name>
    <dbReference type="NCBI Taxonomy" id="874156"/>
    <lineage>
        <taxon>Bacteria</taxon>
        <taxon>Pseudomonadati</taxon>
        <taxon>Pseudomonadota</taxon>
        <taxon>Alphaproteobacteria</taxon>
        <taxon>Sphingomonadales</taxon>
        <taxon>Erythrobacteraceae</taxon>
        <taxon>Aurantiacibacter</taxon>
    </lineage>
</organism>
<sequence>MPDPKVSGRKSFPYWHVDAFASRRFAGNQAAVVVVEEWPDDAIMVAMAEENKFAETAFLLRDQTGAADWELRWFTPMMEIRLCGHATLASGHALLDRDGGERITFRTRRAGILEVSRSGAGYDLALPAIPTQRSEWAEAVALLGAQPAEIWLNPDRYGVYLFDSVEEVMALAPDMRGLEALGDDQFICTARGTDTDVVSRVFVPGGGVDEDSFTGSAHAVLTPFWAAKLGRDSFTAFQASQRGGHATCTLKGDRAILGGSCVTVLEGRFYSDG</sequence>
<dbReference type="Proteomes" id="UP000053455">
    <property type="component" value="Unassembled WGS sequence"/>
</dbReference>
<dbReference type="NCBIfam" id="TIGR00654">
    <property type="entry name" value="PhzF_family"/>
    <property type="match status" value="1"/>
</dbReference>
<comment type="caution">
    <text evidence="4">The sequence shown here is derived from an EMBL/GenBank/DDBJ whole genome shotgun (WGS) entry which is preliminary data.</text>
</comment>
<keyword evidence="2" id="KW-0413">Isomerase</keyword>
<dbReference type="GO" id="GO:0016853">
    <property type="term" value="F:isomerase activity"/>
    <property type="evidence" value="ECO:0007669"/>
    <property type="project" value="UniProtKB-KW"/>
</dbReference>
<name>A0A0H0XTA6_9SPHN</name>
<dbReference type="PATRIC" id="fig|874156.12.peg.931"/>
<evidence type="ECO:0000256" key="1">
    <source>
        <dbReference type="ARBA" id="ARBA00008270"/>
    </source>
</evidence>
<dbReference type="AlphaFoldDB" id="A0A0H0XTA6"/>
<dbReference type="PIRSF" id="PIRSF016184">
    <property type="entry name" value="PhzC_PhzF"/>
    <property type="match status" value="1"/>
</dbReference>
<evidence type="ECO:0000313" key="5">
    <source>
        <dbReference type="Proteomes" id="UP000053455"/>
    </source>
</evidence>
<feature type="active site" evidence="3">
    <location>
        <position position="55"/>
    </location>
</feature>
<dbReference type="PANTHER" id="PTHR13774">
    <property type="entry name" value="PHENAZINE BIOSYNTHESIS PROTEIN"/>
    <property type="match status" value="1"/>
</dbReference>
<evidence type="ECO:0000256" key="3">
    <source>
        <dbReference type="PIRSR" id="PIRSR016184-1"/>
    </source>
</evidence>
<dbReference type="Pfam" id="PF02567">
    <property type="entry name" value="PhzC-PhzF"/>
    <property type="match status" value="1"/>
</dbReference>
<comment type="similarity">
    <text evidence="1">Belongs to the PhzF family.</text>
</comment>
<dbReference type="GO" id="GO:0005737">
    <property type="term" value="C:cytoplasm"/>
    <property type="evidence" value="ECO:0007669"/>
    <property type="project" value="TreeGrafter"/>
</dbReference>
<dbReference type="EMBL" id="LBHU01000001">
    <property type="protein sequence ID" value="KLI65241.1"/>
    <property type="molecule type" value="Genomic_DNA"/>
</dbReference>
<dbReference type="InterPro" id="IPR003719">
    <property type="entry name" value="Phenazine_PhzF-like"/>
</dbReference>
<evidence type="ECO:0000313" key="4">
    <source>
        <dbReference type="EMBL" id="KLI65241.1"/>
    </source>
</evidence>
<reference evidence="4 5" key="1">
    <citation type="submission" date="2015-04" db="EMBL/GenBank/DDBJ databases">
        <title>The draft genome sequence of Erythrobacter marinus HWDM-33.</title>
        <authorList>
            <person name="Zhuang L."/>
            <person name="Liu Y."/>
            <person name="Shao Z."/>
        </authorList>
    </citation>
    <scope>NUCLEOTIDE SEQUENCE [LARGE SCALE GENOMIC DNA]</scope>
    <source>
        <strain evidence="4 5">HWDM-33</strain>
    </source>
</reference>
<protein>
    <submittedName>
        <fullName evidence="4">PhzF family phenazine biosynthesis protein</fullName>
    </submittedName>
</protein>
<gene>
    <name evidence="4" type="ORF">AAV99_04480</name>
</gene>
<evidence type="ECO:0000256" key="2">
    <source>
        <dbReference type="ARBA" id="ARBA00023235"/>
    </source>
</evidence>
<accession>A0A0H0XTA6</accession>
<dbReference type="OrthoDB" id="9788221at2"/>
<dbReference type="PANTHER" id="PTHR13774:SF17">
    <property type="entry name" value="PHENAZINE BIOSYNTHESIS-LIKE DOMAIN-CONTAINING PROTEIN"/>
    <property type="match status" value="1"/>
</dbReference>
<keyword evidence="5" id="KW-1185">Reference proteome</keyword>
<dbReference type="STRING" id="874156.GCA_001021555_00380"/>
<proteinExistence type="inferred from homology"/>